<evidence type="ECO:0000313" key="2">
    <source>
        <dbReference type="Proteomes" id="UP001172673"/>
    </source>
</evidence>
<keyword evidence="2" id="KW-1185">Reference proteome</keyword>
<protein>
    <submittedName>
        <fullName evidence="1">Uncharacterized protein</fullName>
    </submittedName>
</protein>
<comment type="caution">
    <text evidence="1">The sequence shown here is derived from an EMBL/GenBank/DDBJ whole genome shotgun (WGS) entry which is preliminary data.</text>
</comment>
<proteinExistence type="predicted"/>
<dbReference type="AlphaFoldDB" id="A0AA39CM70"/>
<accession>A0AA39CM70</accession>
<sequence length="191" mass="20468">MARPNLSLFANATKVTAAIGLFLGAANEPMPSSILEINKESTILPKISDTSSLGLAGMGPSRSSTDWILDTGASIHVCADRSAMHEYFNLMSPDDGDPPTLQRFGGDFRVVGVGTCQFTLPPKSPPSEIEPSSAWSKFGSGRPTKTEVYVVSNILHEPFAPVNILSWSALKLRNPDSQLIELPDGILIVED</sequence>
<organism evidence="1 2">
    <name type="scientific">Cladophialophora chaetospira</name>
    <dbReference type="NCBI Taxonomy" id="386627"/>
    <lineage>
        <taxon>Eukaryota</taxon>
        <taxon>Fungi</taxon>
        <taxon>Dikarya</taxon>
        <taxon>Ascomycota</taxon>
        <taxon>Pezizomycotina</taxon>
        <taxon>Eurotiomycetes</taxon>
        <taxon>Chaetothyriomycetidae</taxon>
        <taxon>Chaetothyriales</taxon>
        <taxon>Herpotrichiellaceae</taxon>
        <taxon>Cladophialophora</taxon>
    </lineage>
</organism>
<dbReference type="EMBL" id="JAPDRK010000004">
    <property type="protein sequence ID" value="KAJ9612996.1"/>
    <property type="molecule type" value="Genomic_DNA"/>
</dbReference>
<gene>
    <name evidence="1" type="ORF">H2200_002937</name>
</gene>
<name>A0AA39CM70_9EURO</name>
<dbReference type="Proteomes" id="UP001172673">
    <property type="component" value="Unassembled WGS sequence"/>
</dbReference>
<reference evidence="1" key="1">
    <citation type="submission" date="2022-10" db="EMBL/GenBank/DDBJ databases">
        <title>Culturing micro-colonial fungi from biological soil crusts in the Mojave desert and describing Neophaeococcomyces mojavensis, and introducing the new genera and species Taxawa tesnikishii.</title>
        <authorList>
            <person name="Kurbessoian T."/>
            <person name="Stajich J.E."/>
        </authorList>
    </citation>
    <scope>NUCLEOTIDE SEQUENCE</scope>
    <source>
        <strain evidence="1">TK_41</strain>
    </source>
</reference>
<evidence type="ECO:0000313" key="1">
    <source>
        <dbReference type="EMBL" id="KAJ9612996.1"/>
    </source>
</evidence>